<protein>
    <submittedName>
        <fullName evidence="1">Uncharacterized protein</fullName>
    </submittedName>
</protein>
<dbReference type="EMBL" id="CP015959">
    <property type="protein sequence ID" value="QLB65577.1"/>
    <property type="molecule type" value="Genomic_DNA"/>
</dbReference>
<dbReference type="AlphaFoldDB" id="A0A9Q6S644"/>
<gene>
    <name evidence="1" type="ORF">A9O66_24695</name>
</gene>
<sequence length="77" mass="8626">MNVAAIAPFLDLLARLRLYIQKVVTIVDREHPFLLQYKHGFLESYNFATTLTSDGALSSINTSSNPDHAEHTEHAIT</sequence>
<name>A0A9Q6S644_9BURK</name>
<evidence type="ECO:0000313" key="2">
    <source>
        <dbReference type="Proteomes" id="UP000509548"/>
    </source>
</evidence>
<dbReference type="Proteomes" id="UP000509548">
    <property type="component" value="Chromosome 2"/>
</dbReference>
<evidence type="ECO:0000313" key="1">
    <source>
        <dbReference type="EMBL" id="QLB65577.1"/>
    </source>
</evidence>
<accession>A0A9Q6S644</accession>
<proteinExistence type="predicted"/>
<reference evidence="1 2" key="1">
    <citation type="journal article" date="2014" name="Genome Announc.">
        <title>Draft Genome Sequence of the Haloacid-Degrading Burkholderia caribensis Strain MBA4.</title>
        <authorList>
            <person name="Pan Y."/>
            <person name="Kong K.F."/>
            <person name="Tsang J.S."/>
        </authorList>
    </citation>
    <scope>NUCLEOTIDE SEQUENCE [LARGE SCALE GENOMIC DNA]</scope>
    <source>
        <strain evidence="1 2">852011</strain>
    </source>
</reference>
<organism evidence="1 2">
    <name type="scientific">Paraburkholderia caribensis</name>
    <dbReference type="NCBI Taxonomy" id="75105"/>
    <lineage>
        <taxon>Bacteria</taxon>
        <taxon>Pseudomonadati</taxon>
        <taxon>Pseudomonadota</taxon>
        <taxon>Betaproteobacteria</taxon>
        <taxon>Burkholderiales</taxon>
        <taxon>Burkholderiaceae</taxon>
        <taxon>Paraburkholderia</taxon>
    </lineage>
</organism>